<accession>A0A927AUG3</accession>
<sequence>MKKKFTNPLLIVILLLAPVLTSYAGSLPTGQVVSSPLATTCPSTFSYTVSSTTRAFVSNTLSTVPVLTICNGGLLAVGMLTADVPTANLRFIEQISSNENVIFEGLPVPALRIPTDVGIEYFNRSFGAYILINPTVTGTLSETFTPYIDLNNNRLFNPETECLGQPAILNYVITNTAPPDLTTTFTLKTGSWTDASVWSCGRIPQISDLAQIKHVVTLPPNFQAEAMQVVFDAGQRLLFGTGSTLRMGINTIQGVFTGTYTYDNNPELGSQYFSFEIRADGSLIVNSENYGQPYRATGTWSLNGTAFTASYTYDNGFTPGENTLQSVTANFDSITGKLTAGIWQNTSPINGYAGTFTLTKVN</sequence>
<reference evidence="2" key="1">
    <citation type="submission" date="2020-09" db="EMBL/GenBank/DDBJ databases">
        <authorList>
            <person name="Kim M.K."/>
        </authorList>
    </citation>
    <scope>NUCLEOTIDE SEQUENCE</scope>
    <source>
        <strain evidence="2">BT702</strain>
    </source>
</reference>
<evidence type="ECO:0000313" key="2">
    <source>
        <dbReference type="EMBL" id="MBD2704157.1"/>
    </source>
</evidence>
<organism evidence="2 3">
    <name type="scientific">Spirosoma profusum</name>
    <dbReference type="NCBI Taxonomy" id="2771354"/>
    <lineage>
        <taxon>Bacteria</taxon>
        <taxon>Pseudomonadati</taxon>
        <taxon>Bacteroidota</taxon>
        <taxon>Cytophagia</taxon>
        <taxon>Cytophagales</taxon>
        <taxon>Cytophagaceae</taxon>
        <taxon>Spirosoma</taxon>
    </lineage>
</organism>
<keyword evidence="1" id="KW-0732">Signal</keyword>
<comment type="caution">
    <text evidence="2">The sequence shown here is derived from an EMBL/GenBank/DDBJ whole genome shotgun (WGS) entry which is preliminary data.</text>
</comment>
<evidence type="ECO:0000256" key="1">
    <source>
        <dbReference type="SAM" id="SignalP"/>
    </source>
</evidence>
<dbReference type="AlphaFoldDB" id="A0A927AUG3"/>
<evidence type="ECO:0000313" key="3">
    <source>
        <dbReference type="Proteomes" id="UP000598820"/>
    </source>
</evidence>
<feature type="chain" id="PRO_5036858207" evidence="1">
    <location>
        <begin position="25"/>
        <end position="362"/>
    </location>
</feature>
<dbReference type="EMBL" id="JACWZY010000028">
    <property type="protein sequence ID" value="MBD2704157.1"/>
    <property type="molecule type" value="Genomic_DNA"/>
</dbReference>
<dbReference type="RefSeq" id="WP_190890494.1">
    <property type="nucleotide sequence ID" value="NZ_JACWZY010000028.1"/>
</dbReference>
<proteinExistence type="predicted"/>
<feature type="signal peptide" evidence="1">
    <location>
        <begin position="1"/>
        <end position="24"/>
    </location>
</feature>
<protein>
    <submittedName>
        <fullName evidence="2">Uncharacterized protein</fullName>
    </submittedName>
</protein>
<gene>
    <name evidence="2" type="ORF">IC229_26170</name>
</gene>
<keyword evidence="3" id="KW-1185">Reference proteome</keyword>
<name>A0A927AUG3_9BACT</name>
<dbReference type="Proteomes" id="UP000598820">
    <property type="component" value="Unassembled WGS sequence"/>
</dbReference>